<dbReference type="GO" id="GO:0051453">
    <property type="term" value="P:regulation of intracellular pH"/>
    <property type="evidence" value="ECO:0007669"/>
    <property type="project" value="TreeGrafter"/>
</dbReference>
<evidence type="ECO:0000256" key="9">
    <source>
        <dbReference type="RuleBase" id="RU003722"/>
    </source>
</evidence>
<evidence type="ECO:0000256" key="3">
    <source>
        <dbReference type="ARBA" id="ARBA00022692"/>
    </source>
</evidence>
<feature type="transmembrane region" description="Helical" evidence="10">
    <location>
        <begin position="137"/>
        <end position="159"/>
    </location>
</feature>
<gene>
    <name evidence="13" type="ORF">L596_010213</name>
</gene>
<keyword evidence="5" id="KW-0915">Sodium</keyword>
<keyword evidence="4 10" id="KW-1133">Transmembrane helix</keyword>
<organism evidence="13 14">
    <name type="scientific">Steinernema carpocapsae</name>
    <name type="common">Entomopathogenic nematode</name>
    <dbReference type="NCBI Taxonomy" id="34508"/>
    <lineage>
        <taxon>Eukaryota</taxon>
        <taxon>Metazoa</taxon>
        <taxon>Ecdysozoa</taxon>
        <taxon>Nematoda</taxon>
        <taxon>Chromadorea</taxon>
        <taxon>Rhabditida</taxon>
        <taxon>Tylenchina</taxon>
        <taxon>Panagrolaimomorpha</taxon>
        <taxon>Strongyloidoidea</taxon>
        <taxon>Steinernematidae</taxon>
        <taxon>Steinernema</taxon>
    </lineage>
</organism>
<accession>A0A4U5PHP8</accession>
<dbReference type="STRING" id="34508.A0A4U5PHP8"/>
<feature type="domain" description="Cation/H+ exchanger transmembrane" evidence="12">
    <location>
        <begin position="55"/>
        <end position="451"/>
    </location>
</feature>
<dbReference type="PRINTS" id="PR01084">
    <property type="entry name" value="NAHEXCHNGR"/>
</dbReference>
<keyword evidence="3 9" id="KW-0812">Transmembrane</keyword>
<evidence type="ECO:0000313" key="13">
    <source>
        <dbReference type="EMBL" id="TKR96152.1"/>
    </source>
</evidence>
<dbReference type="AlphaFoldDB" id="A0A4U5PHP8"/>
<feature type="transmembrane region" description="Helical" evidence="10">
    <location>
        <begin position="109"/>
        <end position="125"/>
    </location>
</feature>
<feature type="transmembrane region" description="Helical" evidence="10">
    <location>
        <begin position="79"/>
        <end position="97"/>
    </location>
</feature>
<feature type="transmembrane region" description="Helical" evidence="10">
    <location>
        <begin position="240"/>
        <end position="264"/>
    </location>
</feature>
<keyword evidence="8 9" id="KW-0739">Sodium transport</keyword>
<dbReference type="InterPro" id="IPR018422">
    <property type="entry name" value="Cation/H_exchanger_CPA1"/>
</dbReference>
<evidence type="ECO:0000256" key="10">
    <source>
        <dbReference type="SAM" id="Phobius"/>
    </source>
</evidence>
<dbReference type="GO" id="GO:0098719">
    <property type="term" value="P:sodium ion import across plasma membrane"/>
    <property type="evidence" value="ECO:0007669"/>
    <property type="project" value="TreeGrafter"/>
</dbReference>
<feature type="transmembrane region" description="Helical" evidence="10">
    <location>
        <begin position="48"/>
        <end position="67"/>
    </location>
</feature>
<dbReference type="PANTHER" id="PTHR10110:SF92">
    <property type="entry name" value="NA(+)_H(+) EXCHANGER PROTEIN 2-RELATED"/>
    <property type="match status" value="1"/>
</dbReference>
<sequence>MRSLVSAQVFFLVLAGGLLLVVQAEEGEHKAERYEIFEINFDEVRLPFIIVLWLLAASVAKIVFHALPSGVMEMFPDSSLLILVGLAIGIVLSLAGVDKNEFFLDSHVFMIYLLPPLIFDAGYFMPSRSFFDNLGSCVTFALLNTGFNIVAIGLGLWAISLTGIFTVETSLLELLIFGSVVADVDPVAVIVIFEELQVNEVLFICVFGESLLNDGVSVVFYKMLLSFNKIGAANLESIDYINGVISFFVISCGGILVGLIWAALSSFLTKFSTHVEILNPIFVFLLPYCAYLSSEMLGFSSILGLVFCAVAMRQYVKENIPESSFKAISYFAKVISNSAETVIFVFLGLSTVSSDHHWDTAFILVTVIFCLVFRALGIVVLSYFLNKGRLQKITKVDQFIIAFGGLRGAIAYGLVVALPDSMPAKNMFVTSCIIVIYFTVFLQGMTLKPIANFLQVERKTHYEKNMAEMIYSNVNDHLMAGMEDIMGEKGHHWIRTTFMHINKKYLKPLLINKKKLKTMDQSSTNLVKKWRALMIKDAVALVNAESETDIASNLVMKDAIRRLTMSESASASGSFSEINKLALRRVSFTNEAFLDDLGRPLHVKSDSDDDYALNDVVVRKMD</sequence>
<evidence type="ECO:0000256" key="2">
    <source>
        <dbReference type="ARBA" id="ARBA00022448"/>
    </source>
</evidence>
<feature type="transmembrane region" description="Helical" evidence="10">
    <location>
        <begin position="427"/>
        <end position="447"/>
    </location>
</feature>
<dbReference type="NCBIfam" id="TIGR00840">
    <property type="entry name" value="b_cpa1"/>
    <property type="match status" value="1"/>
</dbReference>
<dbReference type="PANTHER" id="PTHR10110">
    <property type="entry name" value="SODIUM/HYDROGEN EXCHANGER"/>
    <property type="match status" value="1"/>
</dbReference>
<dbReference type="OrthoDB" id="196264at2759"/>
<feature type="signal peptide" evidence="11">
    <location>
        <begin position="1"/>
        <end position="24"/>
    </location>
</feature>
<dbReference type="Pfam" id="PF00999">
    <property type="entry name" value="Na_H_Exchanger"/>
    <property type="match status" value="1"/>
</dbReference>
<dbReference type="EMBL" id="AZBU02000002">
    <property type="protein sequence ID" value="TKR96152.1"/>
    <property type="molecule type" value="Genomic_DNA"/>
</dbReference>
<feature type="transmembrane region" description="Helical" evidence="10">
    <location>
        <begin position="328"/>
        <end position="349"/>
    </location>
</feature>
<dbReference type="GO" id="GO:0015386">
    <property type="term" value="F:potassium:proton antiporter activity"/>
    <property type="evidence" value="ECO:0007669"/>
    <property type="project" value="TreeGrafter"/>
</dbReference>
<dbReference type="Gene3D" id="6.10.140.1330">
    <property type="match status" value="1"/>
</dbReference>
<evidence type="ECO:0000313" key="14">
    <source>
        <dbReference type="Proteomes" id="UP000298663"/>
    </source>
</evidence>
<evidence type="ECO:0000256" key="6">
    <source>
        <dbReference type="ARBA" id="ARBA00023065"/>
    </source>
</evidence>
<evidence type="ECO:0000259" key="12">
    <source>
        <dbReference type="Pfam" id="PF00999"/>
    </source>
</evidence>
<comment type="similarity">
    <text evidence="9">Belongs to the monovalent cation:proton antiporter 1 (CPA1) transporter (TC 2.A.36) family.</text>
</comment>
<feature type="transmembrane region" description="Helical" evidence="10">
    <location>
        <begin position="361"/>
        <end position="384"/>
    </location>
</feature>
<keyword evidence="11" id="KW-0732">Signal</keyword>
<dbReference type="InterPro" id="IPR006153">
    <property type="entry name" value="Cation/H_exchanger_TM"/>
</dbReference>
<comment type="caution">
    <text evidence="13">The sequence shown here is derived from an EMBL/GenBank/DDBJ whole genome shotgun (WGS) entry which is preliminary data.</text>
</comment>
<dbReference type="InterPro" id="IPR004709">
    <property type="entry name" value="NaH_exchanger"/>
</dbReference>
<evidence type="ECO:0000256" key="8">
    <source>
        <dbReference type="ARBA" id="ARBA00023201"/>
    </source>
</evidence>
<evidence type="ECO:0000256" key="11">
    <source>
        <dbReference type="SAM" id="SignalP"/>
    </source>
</evidence>
<evidence type="ECO:0000256" key="7">
    <source>
        <dbReference type="ARBA" id="ARBA00023136"/>
    </source>
</evidence>
<keyword evidence="2 9" id="KW-0813">Transport</keyword>
<feature type="transmembrane region" description="Helical" evidence="10">
    <location>
        <begin position="396"/>
        <end position="415"/>
    </location>
</feature>
<proteinExistence type="inferred from homology"/>
<protein>
    <recommendedName>
        <fullName evidence="9">Sodium/hydrogen exchanger</fullName>
    </recommendedName>
</protein>
<dbReference type="Proteomes" id="UP000298663">
    <property type="component" value="Unassembled WGS sequence"/>
</dbReference>
<evidence type="ECO:0000256" key="4">
    <source>
        <dbReference type="ARBA" id="ARBA00022989"/>
    </source>
</evidence>
<keyword evidence="7 10" id="KW-0472">Membrane</keyword>
<reference evidence="13 14" key="1">
    <citation type="journal article" date="2015" name="Genome Biol.">
        <title>Comparative genomics of Steinernema reveals deeply conserved gene regulatory networks.</title>
        <authorList>
            <person name="Dillman A.R."/>
            <person name="Macchietto M."/>
            <person name="Porter C.F."/>
            <person name="Rogers A."/>
            <person name="Williams B."/>
            <person name="Antoshechkin I."/>
            <person name="Lee M.M."/>
            <person name="Goodwin Z."/>
            <person name="Lu X."/>
            <person name="Lewis E.E."/>
            <person name="Goodrich-Blair H."/>
            <person name="Stock S.P."/>
            <person name="Adams B.J."/>
            <person name="Sternberg P.W."/>
            <person name="Mortazavi A."/>
        </authorList>
    </citation>
    <scope>NUCLEOTIDE SEQUENCE [LARGE SCALE GENOMIC DNA]</scope>
    <source>
        <strain evidence="13 14">ALL</strain>
    </source>
</reference>
<keyword evidence="9" id="KW-0050">Antiport</keyword>
<keyword evidence="6 9" id="KW-0406">Ion transport</keyword>
<evidence type="ECO:0000256" key="5">
    <source>
        <dbReference type="ARBA" id="ARBA00023053"/>
    </source>
</evidence>
<feature type="chain" id="PRO_5021027355" description="Sodium/hydrogen exchanger" evidence="11">
    <location>
        <begin position="25"/>
        <end position="622"/>
    </location>
</feature>
<dbReference type="GO" id="GO:0005886">
    <property type="term" value="C:plasma membrane"/>
    <property type="evidence" value="ECO:0007669"/>
    <property type="project" value="TreeGrafter"/>
</dbReference>
<reference evidence="13 14" key="2">
    <citation type="journal article" date="2019" name="G3 (Bethesda)">
        <title>Hybrid Assembly of the Genome of the Entomopathogenic Nematode Steinernema carpocapsae Identifies the X-Chromosome.</title>
        <authorList>
            <person name="Serra L."/>
            <person name="Macchietto M."/>
            <person name="Macias-Munoz A."/>
            <person name="McGill C.J."/>
            <person name="Rodriguez I.M."/>
            <person name="Rodriguez B."/>
            <person name="Murad R."/>
            <person name="Mortazavi A."/>
        </authorList>
    </citation>
    <scope>NUCLEOTIDE SEQUENCE [LARGE SCALE GENOMIC DNA]</scope>
    <source>
        <strain evidence="13 14">ALL</strain>
    </source>
</reference>
<name>A0A4U5PHP8_STECR</name>
<keyword evidence="14" id="KW-1185">Reference proteome</keyword>
<comment type="subcellular location">
    <subcellularLocation>
        <location evidence="1">Membrane</location>
        <topology evidence="1">Multi-pass membrane protein</topology>
    </subcellularLocation>
</comment>
<evidence type="ECO:0000256" key="1">
    <source>
        <dbReference type="ARBA" id="ARBA00004141"/>
    </source>
</evidence>
<dbReference type="GO" id="GO:0015385">
    <property type="term" value="F:sodium:proton antiporter activity"/>
    <property type="evidence" value="ECO:0007669"/>
    <property type="project" value="InterPro"/>
</dbReference>